<dbReference type="EC" id="2.1.1.-" evidence="15"/>
<reference evidence="17" key="3">
    <citation type="submission" date="2025-09" db="UniProtKB">
        <authorList>
            <consortium name="Ensembl"/>
        </authorList>
    </citation>
    <scope>IDENTIFICATION</scope>
</reference>
<name>A0A671YM99_SPAAU</name>
<dbReference type="Proteomes" id="UP000472265">
    <property type="component" value="Chromosome 2"/>
</dbReference>
<feature type="compositionally biased region" description="Basic and acidic residues" evidence="16">
    <location>
        <begin position="336"/>
        <end position="353"/>
    </location>
</feature>
<dbReference type="Ensembl" id="ENSSAUT00010066818.1">
    <property type="protein sequence ID" value="ENSSAUP00010063765.1"/>
    <property type="gene ID" value="ENSSAUG00010025623.1"/>
</dbReference>
<evidence type="ECO:0000256" key="2">
    <source>
        <dbReference type="ARBA" id="ARBA00006301"/>
    </source>
</evidence>
<proteinExistence type="inferred from homology"/>
<feature type="compositionally biased region" description="Low complexity" evidence="16">
    <location>
        <begin position="43"/>
        <end position="57"/>
    </location>
</feature>
<dbReference type="Gene3D" id="3.40.50.150">
    <property type="entry name" value="Vaccinia Virus protein VP39"/>
    <property type="match status" value="1"/>
</dbReference>
<evidence type="ECO:0000313" key="18">
    <source>
        <dbReference type="Proteomes" id="UP000472265"/>
    </source>
</evidence>
<feature type="compositionally biased region" description="Basic residues" evidence="16">
    <location>
        <begin position="182"/>
        <end position="195"/>
    </location>
</feature>
<dbReference type="GO" id="GO:0008168">
    <property type="term" value="F:methyltransferase activity"/>
    <property type="evidence" value="ECO:0007669"/>
    <property type="project" value="UniProtKB-KW"/>
</dbReference>
<evidence type="ECO:0000256" key="11">
    <source>
        <dbReference type="ARBA" id="ARBA00023163"/>
    </source>
</evidence>
<dbReference type="InterPro" id="IPR042036">
    <property type="entry name" value="RRP8_N"/>
</dbReference>
<evidence type="ECO:0000313" key="17">
    <source>
        <dbReference type="Ensembl" id="ENSSAUP00010063765.1"/>
    </source>
</evidence>
<dbReference type="OMA" id="DPQAFWV"/>
<dbReference type="Pfam" id="PF05148">
    <property type="entry name" value="Methyltransf_8"/>
    <property type="match status" value="1"/>
</dbReference>
<evidence type="ECO:0000256" key="12">
    <source>
        <dbReference type="ARBA" id="ARBA00023242"/>
    </source>
</evidence>
<keyword evidence="18" id="KW-1185">Reference proteome</keyword>
<comment type="similarity">
    <text evidence="2 15">Belongs to the methyltransferase superfamily. RRP8 family.</text>
</comment>
<reference evidence="17" key="1">
    <citation type="submission" date="2021-04" db="EMBL/GenBank/DDBJ databases">
        <authorList>
            <consortium name="Wellcome Sanger Institute Data Sharing"/>
        </authorList>
    </citation>
    <scope>NUCLEOTIDE SEQUENCE [LARGE SCALE GENOMIC DNA]</scope>
</reference>
<feature type="region of interest" description="Disordered" evidence="16">
    <location>
        <begin position="41"/>
        <end position="366"/>
    </location>
</feature>
<keyword evidence="10" id="KW-0805">Transcription regulation</keyword>
<evidence type="ECO:0000256" key="6">
    <source>
        <dbReference type="ARBA" id="ARBA00022603"/>
    </source>
</evidence>
<dbReference type="GO" id="GO:0000183">
    <property type="term" value="P:rDNA heterochromatin formation"/>
    <property type="evidence" value="ECO:0007669"/>
    <property type="project" value="TreeGrafter"/>
</dbReference>
<keyword evidence="12 15" id="KW-0539">Nucleus</keyword>
<evidence type="ECO:0000256" key="5">
    <source>
        <dbReference type="ARBA" id="ARBA00022552"/>
    </source>
</evidence>
<dbReference type="GO" id="GO:0006364">
    <property type="term" value="P:rRNA processing"/>
    <property type="evidence" value="ECO:0007669"/>
    <property type="project" value="UniProtKB-UniRule"/>
</dbReference>
<feature type="compositionally biased region" description="Basic and acidic residues" evidence="16">
    <location>
        <begin position="292"/>
        <end position="309"/>
    </location>
</feature>
<keyword evidence="7 15" id="KW-0808">Transferase</keyword>
<evidence type="ECO:0000256" key="4">
    <source>
        <dbReference type="ARBA" id="ARBA00022491"/>
    </source>
</evidence>
<dbReference type="GO" id="GO:0005730">
    <property type="term" value="C:nucleolus"/>
    <property type="evidence" value="ECO:0007669"/>
    <property type="project" value="UniProtKB-SubCell"/>
</dbReference>
<dbReference type="GO" id="GO:0033553">
    <property type="term" value="C:rDNA heterochromatin"/>
    <property type="evidence" value="ECO:0007669"/>
    <property type="project" value="TreeGrafter"/>
</dbReference>
<keyword evidence="9" id="KW-0156">Chromatin regulator</keyword>
<comment type="function">
    <text evidence="13">Essential component of the eNoSC (energy-dependent nucleolar silencing) complex, a complex that mediates silencing of rDNA in response to intracellular energy status and acts by recruiting histone-modifying enzymes. The eNoSC complex is able to sense the energy status of cell: upon glucose starvation, elevation of NAD(+)/NADP(+) ratio activates SIRT1, leading to histone H3 deacetylation followed by dimethylation of H3 at 'Lys-9' (H3K9me2) by SUV39H1 and the formation of silent chromatin in the rDNA locus. In the complex, RRP8 binds to H3K9me2 and probably acts as a methyltransferase. Its substrates are however unknown.</text>
</comment>
<evidence type="ECO:0000256" key="3">
    <source>
        <dbReference type="ARBA" id="ARBA00020203"/>
    </source>
</evidence>
<keyword evidence="8 15" id="KW-0949">S-adenosyl-L-methionine</keyword>
<accession>A0A671YM99</accession>
<dbReference type="GO" id="GO:0005677">
    <property type="term" value="C:chromatin silencing complex"/>
    <property type="evidence" value="ECO:0007669"/>
    <property type="project" value="TreeGrafter"/>
</dbReference>
<feature type="compositionally biased region" description="Basic and acidic residues" evidence="16">
    <location>
        <begin position="229"/>
        <end position="245"/>
    </location>
</feature>
<feature type="compositionally biased region" description="Polar residues" evidence="16">
    <location>
        <begin position="113"/>
        <end position="123"/>
    </location>
</feature>
<evidence type="ECO:0000256" key="1">
    <source>
        <dbReference type="ARBA" id="ARBA00004604"/>
    </source>
</evidence>
<dbReference type="AlphaFoldDB" id="A0A671YM99"/>
<keyword evidence="6 15" id="KW-0489">Methyltransferase</keyword>
<dbReference type="Gene3D" id="1.10.10.2150">
    <property type="entry name" value="Ribosomal RNA-processing protein 8, N-terminal domain"/>
    <property type="match status" value="1"/>
</dbReference>
<feature type="compositionally biased region" description="Basic and acidic residues" evidence="16">
    <location>
        <begin position="154"/>
        <end position="169"/>
    </location>
</feature>
<dbReference type="FunFam" id="1.10.10.2150:FF:000001">
    <property type="entry name" value="Ribosomal RNA-processing protein 8"/>
    <property type="match status" value="1"/>
</dbReference>
<gene>
    <name evidence="17" type="primary">rrp8</name>
</gene>
<dbReference type="InterPro" id="IPR029063">
    <property type="entry name" value="SAM-dependent_MTases_sf"/>
</dbReference>
<evidence type="ECO:0000256" key="15">
    <source>
        <dbReference type="RuleBase" id="RU365074"/>
    </source>
</evidence>
<feature type="compositionally biased region" description="Basic and acidic residues" evidence="16">
    <location>
        <begin position="266"/>
        <end position="279"/>
    </location>
</feature>
<evidence type="ECO:0000256" key="16">
    <source>
        <dbReference type="SAM" id="MobiDB-lite"/>
    </source>
</evidence>
<dbReference type="PANTHER" id="PTHR12787:SF0">
    <property type="entry name" value="RIBOSOMAL RNA-PROCESSING PROTEIN 8"/>
    <property type="match status" value="1"/>
</dbReference>
<organism evidence="17 18">
    <name type="scientific">Sparus aurata</name>
    <name type="common">Gilthead sea bream</name>
    <dbReference type="NCBI Taxonomy" id="8175"/>
    <lineage>
        <taxon>Eukaryota</taxon>
        <taxon>Metazoa</taxon>
        <taxon>Chordata</taxon>
        <taxon>Craniata</taxon>
        <taxon>Vertebrata</taxon>
        <taxon>Euteleostomi</taxon>
        <taxon>Actinopterygii</taxon>
        <taxon>Neopterygii</taxon>
        <taxon>Teleostei</taxon>
        <taxon>Neoteleostei</taxon>
        <taxon>Acanthomorphata</taxon>
        <taxon>Eupercaria</taxon>
        <taxon>Spariformes</taxon>
        <taxon>Sparidae</taxon>
        <taxon>Sparus</taxon>
    </lineage>
</organism>
<evidence type="ECO:0000256" key="14">
    <source>
        <dbReference type="ARBA" id="ARBA00062710"/>
    </source>
</evidence>
<dbReference type="FunCoup" id="A0A671YM99">
    <property type="interactions" value="23"/>
</dbReference>
<dbReference type="GO" id="GO:0032259">
    <property type="term" value="P:methylation"/>
    <property type="evidence" value="ECO:0007669"/>
    <property type="project" value="UniProtKB-KW"/>
</dbReference>
<keyword evidence="5 15" id="KW-0698">rRNA processing</keyword>
<evidence type="ECO:0000256" key="7">
    <source>
        <dbReference type="ARBA" id="ARBA00022679"/>
    </source>
</evidence>
<feature type="compositionally biased region" description="Basic residues" evidence="16">
    <location>
        <begin position="96"/>
        <end position="108"/>
    </location>
</feature>
<dbReference type="SUPFAM" id="SSF53335">
    <property type="entry name" value="S-adenosyl-L-methionine-dependent methyltransferases"/>
    <property type="match status" value="1"/>
</dbReference>
<feature type="compositionally biased region" description="Basic and acidic residues" evidence="16">
    <location>
        <begin position="316"/>
        <end position="328"/>
    </location>
</feature>
<feature type="compositionally biased region" description="Basic and acidic residues" evidence="16">
    <location>
        <begin position="207"/>
        <end position="222"/>
    </location>
</feature>
<keyword evidence="4" id="KW-0678">Repressor</keyword>
<keyword evidence="11" id="KW-0804">Transcription</keyword>
<evidence type="ECO:0000256" key="13">
    <source>
        <dbReference type="ARBA" id="ARBA00057870"/>
    </source>
</evidence>
<dbReference type="GO" id="GO:0042149">
    <property type="term" value="P:cellular response to glucose starvation"/>
    <property type="evidence" value="ECO:0007669"/>
    <property type="project" value="TreeGrafter"/>
</dbReference>
<dbReference type="InParanoid" id="A0A671YM99"/>
<dbReference type="SMR" id="A0A671YM99"/>
<comment type="function">
    <text evidence="15">Probable methyltransferase required to silence rDNA.</text>
</comment>
<evidence type="ECO:0000256" key="10">
    <source>
        <dbReference type="ARBA" id="ARBA00023015"/>
    </source>
</evidence>
<dbReference type="GeneTree" id="ENSGT00390000006189"/>
<dbReference type="FunFam" id="3.40.50.150:FF:000068">
    <property type="entry name" value="Ribosomal RNA-processing protein 8"/>
    <property type="match status" value="1"/>
</dbReference>
<comment type="subcellular location">
    <subcellularLocation>
        <location evidence="1 15">Nucleus</location>
        <location evidence="1 15">Nucleolus</location>
    </subcellularLocation>
</comment>
<dbReference type="GO" id="GO:0046015">
    <property type="term" value="P:regulation of transcription by glucose"/>
    <property type="evidence" value="ECO:0007669"/>
    <property type="project" value="TreeGrafter"/>
</dbReference>
<evidence type="ECO:0000256" key="8">
    <source>
        <dbReference type="ARBA" id="ARBA00022691"/>
    </source>
</evidence>
<reference evidence="17" key="2">
    <citation type="submission" date="2025-08" db="UniProtKB">
        <authorList>
            <consortium name="Ensembl"/>
        </authorList>
    </citation>
    <scope>IDENTIFICATION</scope>
</reference>
<dbReference type="CDD" id="cd02440">
    <property type="entry name" value="AdoMet_MTases"/>
    <property type="match status" value="1"/>
</dbReference>
<dbReference type="InterPro" id="IPR007823">
    <property type="entry name" value="RRP8"/>
</dbReference>
<dbReference type="PANTHER" id="PTHR12787">
    <property type="entry name" value="RIBOSOMAL RNA-PROCESSING PROTEIN 8"/>
    <property type="match status" value="1"/>
</dbReference>
<evidence type="ECO:0000256" key="9">
    <source>
        <dbReference type="ARBA" id="ARBA00022853"/>
    </source>
</evidence>
<sequence>MSRFERVELTINTPMNLPVNMFNEDEDWSDEQDAQALSKTVLKNTQKKNSSNNVKSKAVGKKSLLRTLQTLGSVPDWKSDDHQQDSDSETEVAPPHSKRKKKRRKRRKPAETTGEQQENSDVDQSLKEEKPEAKKRKQDNKFGASKVKSTSVSETKDKDVTRSAKEEANKSVNANTLNRQQWKNKMKNKRKCKNKYRQDTPEEEVNKEESVEKQKPKEEVKAELNSNNKGEKIRQTPGKRKEKEPQKRKKTEVDADVSCPTGTQTLREEKHIQKEKNTKTFETVATESPADGSRRAAEEPEVKITDDQHQLPMKQLKPELSKEQSLKKEKLRKMLHGLETDRKESPAETKEEPAAPEEVEEEVKLDRSASLRSRMEQRLESARFRYINEVLYSTSSGDAKRMFKQDPDAFWVYHRGYTAQVQRWPANPVDQIIAYIRTKPASLVVADFGCGDCKIARSVKNKVHSFDLAATCELVTVCDMANVPLRDATVDIAVFCLSLMGTNLADFLAEANRVLKMGGVLKIAEVASRFENVRSFMTGLANLGFKIVSKDAENTHFYSFELVKTGNAPENIKTFGLQLKPCVYKKR</sequence>
<comment type="subunit">
    <text evidence="14">Component of the eNoSC complex, composed of SIRT1, SUV39H1 and RRP8.</text>
</comment>
<protein>
    <recommendedName>
        <fullName evidence="3 15">Ribosomal RNA-processing protein 8</fullName>
        <ecNumber evidence="15">2.1.1.-</ecNumber>
    </recommendedName>
</protein>